<dbReference type="SUPFAM" id="SSF53474">
    <property type="entry name" value="alpha/beta-Hydrolases"/>
    <property type="match status" value="1"/>
</dbReference>
<dbReference type="PRINTS" id="PR00412">
    <property type="entry name" value="EPOXHYDRLASE"/>
</dbReference>
<dbReference type="Proteomes" id="UP000593560">
    <property type="component" value="Unassembled WGS sequence"/>
</dbReference>
<reference evidence="4 5" key="1">
    <citation type="journal article" date="2019" name="Genome Biol. Evol.">
        <title>Insights into the evolution of the New World diploid cottons (Gossypium, subgenus Houzingenia) based on genome sequencing.</title>
        <authorList>
            <person name="Grover C.E."/>
            <person name="Arick M.A. 2nd"/>
            <person name="Thrash A."/>
            <person name="Conover J.L."/>
            <person name="Sanders W.S."/>
            <person name="Peterson D.G."/>
            <person name="Frelichowski J.E."/>
            <person name="Scheffler J.A."/>
            <person name="Scheffler B.E."/>
            <person name="Wendel J.F."/>
        </authorList>
    </citation>
    <scope>NUCLEOTIDE SEQUENCE [LARGE SCALE GENOMIC DNA]</scope>
    <source>
        <strain evidence="4">0</strain>
        <tissue evidence="4">Leaf</tissue>
    </source>
</reference>
<sequence>MIAMANAGYRAVAFDFRGYGLSDHPPEPERANFNDLADDVLALLDSLAIDKAFLVGKDFGAFPAFTVAVTHPERVLGVITLGVPFLIPGPLGVQFDLLPKGYYVIRWAEPGRAEADFGRFDVKTVVRNIYILFCRSELQVAGDNEEIMDLVELHCKFPTGKMASYEPFEPLTFNLVDNSSFLTLNLGLMDFAGACNWIVV</sequence>
<dbReference type="InterPro" id="IPR029058">
    <property type="entry name" value="AB_hydrolase_fold"/>
</dbReference>
<gene>
    <name evidence="4" type="ORF">Gohar_020740</name>
</gene>
<feature type="domain" description="AB hydrolase-1" evidence="3">
    <location>
        <begin position="5"/>
        <end position="83"/>
    </location>
</feature>
<dbReference type="InterPro" id="IPR000639">
    <property type="entry name" value="Epox_hydrolase-like"/>
</dbReference>
<proteinExistence type="inferred from homology"/>
<dbReference type="EMBL" id="JABFAD010000012">
    <property type="protein sequence ID" value="MBA0814946.1"/>
    <property type="molecule type" value="Genomic_DNA"/>
</dbReference>
<evidence type="ECO:0000313" key="5">
    <source>
        <dbReference type="Proteomes" id="UP000593560"/>
    </source>
</evidence>
<evidence type="ECO:0000313" key="4">
    <source>
        <dbReference type="EMBL" id="MBA0814946.1"/>
    </source>
</evidence>
<comment type="caution">
    <text evidence="4">The sequence shown here is derived from an EMBL/GenBank/DDBJ whole genome shotgun (WGS) entry which is preliminary data.</text>
</comment>
<dbReference type="Pfam" id="PF00561">
    <property type="entry name" value="Abhydrolase_1"/>
    <property type="match status" value="1"/>
</dbReference>
<dbReference type="PANTHER" id="PTHR43329">
    <property type="entry name" value="EPOXIDE HYDROLASE"/>
    <property type="match status" value="1"/>
</dbReference>
<evidence type="ECO:0000259" key="3">
    <source>
        <dbReference type="Pfam" id="PF00561"/>
    </source>
</evidence>
<evidence type="ECO:0000256" key="2">
    <source>
        <dbReference type="ARBA" id="ARBA00038334"/>
    </source>
</evidence>
<comment type="similarity">
    <text evidence="2">Belongs to the AB hydrolase superfamily. Epoxide hydrolase family.</text>
</comment>
<keyword evidence="1" id="KW-0378">Hydrolase</keyword>
<organism evidence="4 5">
    <name type="scientific">Gossypium harknessii</name>
    <dbReference type="NCBI Taxonomy" id="34285"/>
    <lineage>
        <taxon>Eukaryota</taxon>
        <taxon>Viridiplantae</taxon>
        <taxon>Streptophyta</taxon>
        <taxon>Embryophyta</taxon>
        <taxon>Tracheophyta</taxon>
        <taxon>Spermatophyta</taxon>
        <taxon>Magnoliopsida</taxon>
        <taxon>eudicotyledons</taxon>
        <taxon>Gunneridae</taxon>
        <taxon>Pentapetalae</taxon>
        <taxon>rosids</taxon>
        <taxon>malvids</taxon>
        <taxon>Malvales</taxon>
        <taxon>Malvaceae</taxon>
        <taxon>Malvoideae</taxon>
        <taxon>Gossypium</taxon>
    </lineage>
</organism>
<accession>A0A7J9HYL1</accession>
<dbReference type="PRINTS" id="PR00111">
    <property type="entry name" value="ABHYDROLASE"/>
</dbReference>
<evidence type="ECO:0000256" key="1">
    <source>
        <dbReference type="ARBA" id="ARBA00022801"/>
    </source>
</evidence>
<dbReference type="InterPro" id="IPR000073">
    <property type="entry name" value="AB_hydrolase_1"/>
</dbReference>
<dbReference type="GO" id="GO:0016787">
    <property type="term" value="F:hydrolase activity"/>
    <property type="evidence" value="ECO:0007669"/>
    <property type="project" value="UniProtKB-KW"/>
</dbReference>
<protein>
    <recommendedName>
        <fullName evidence="3">AB hydrolase-1 domain-containing protein</fullName>
    </recommendedName>
</protein>
<dbReference type="AlphaFoldDB" id="A0A7J9HYL1"/>
<dbReference type="OrthoDB" id="7130006at2759"/>
<keyword evidence="5" id="KW-1185">Reference proteome</keyword>
<dbReference type="Gene3D" id="3.40.50.1820">
    <property type="entry name" value="alpha/beta hydrolase"/>
    <property type="match status" value="1"/>
</dbReference>
<name>A0A7J9HYL1_9ROSI</name>